<feature type="region of interest" description="Disordered" evidence="9">
    <location>
        <begin position="237"/>
        <end position="259"/>
    </location>
</feature>
<feature type="region of interest" description="Disordered" evidence="9">
    <location>
        <begin position="1467"/>
        <end position="1499"/>
    </location>
</feature>
<evidence type="ECO:0000256" key="8">
    <source>
        <dbReference type="ARBA" id="ARBA00023242"/>
    </source>
</evidence>
<feature type="compositionally biased region" description="Polar residues" evidence="9">
    <location>
        <begin position="683"/>
        <end position="693"/>
    </location>
</feature>
<feature type="compositionally biased region" description="Polar residues" evidence="9">
    <location>
        <begin position="1308"/>
        <end position="1321"/>
    </location>
</feature>
<feature type="region of interest" description="Disordered" evidence="9">
    <location>
        <begin position="1348"/>
        <end position="1378"/>
    </location>
</feature>
<sequence>MPPRQDIVVQVERVQVQGSRPPPPPAPGRLQRPPHDHPNNYINRSNARQTNNNTQVQARTEAKLWEQEKKSTRVQIVYIIICDNGDLQRQSAALSQVDEAEEKQMYYNITLHSSLQARTDRARARGTGVRLVAPARPAAPYAPPYPPAQLRVHQPGYGSAALSYRDSYSRGGGGAVGEYRAGARMSLLGSAYLPPPAPAHHPDPPPFKKIRLSAERPATHQPLRVDTREPVMNTYNNSVEVLSPNPPSEPTVEDQSFRTTKDDLLQQISKVDREMALSEQTLLKLKKKQEELEQSASKPARAEEPEEAPPRHRSLAQCIYADNRKRAASAHAVLSHLGPSVSYPLYNQPQDTQVYHDNIRRHRSFRKRLADHLRKIRLETEKREDALTEEYSRRAADWLRRVERLEMGQKRKAKDARNREFFEKVFPELRKQREERERFNRLGARVKSEAELEEIADGLHEQEHEDKKMRSLTVVPPLLRTRDHHHHHHHHLDTNKRCMDMEAEHKGLQLRNVWTQAERELFREKYLQHPKNFGQIASFLPRKSVRDCVRFYYLSKKAENYKQLLRKPRPRRHARPRPAPEPELPAGVTTRLQRSQGSRGAEKESCLEEMAEPVNCIPVPPAAPATASESVDMIKSKMLLGLYKFLFGEGFLKMMRAEGAEMARTPPLPPSPPPASSAPPAPVTNNTSSSNPAGVTCSSSVSSSSSSCITSSSTITVTSPQSTSGVSVATVSVSSTVTVASNVSASGTPSPASQPSSSQPSTETPPAQPAQPELPTATVTTSTTTVITTTAVSSGASVSCATGVMVSGVTLTVVSGPPGGSSAPTITQTTSSAAPEANSTPSSTIASTTATLTPVSSTCTVCSVAAATRAVAPSQASQYGLDPSVVGARVCEGCHCRCVRARRSRCTVPSCAGPRVKRLRHLPPRWHDLPQDLKRPIMDEFQIPSDLSKCCLTCFKRITRRLDTIGEGGSAPEPTEDEAARFRALLREHGTAWERMATASGRTPASLKAFYFTYRKKLQLDTLISERNPTRGSDTDDSILSSGDTDTASAESPRPPPLPGPRTDAVAPRRHRRDEYDSSATETADEENDAPSTKTVNAVSVTTGVTTVPPGVTVTGVSGTTSGAGVTGVSGVSAAGAGSNGSGPLTVCDVVLNMIEVSLMKNSRPPPLPHTHSMHQAPKVNVSSGHESLATLTVVSGAGHEHSPRSPQRATITPLADKDLMVLHIEPRAPESLLDLSVKRPRHDPPKPQQAHRNTEYSPYRAQERESPTQYNSKPKPVASPRQTLKLPTNPKGSITLGTPVESRFETQRMQSDPKTGSITAGTPVHAPHHLPEKRNFDYYKRRSPGGAYAYSAAPNQPRPQSPSFSNQPSTGAVSRGPYGHERRQIMLTDFITSQQMHGGARRSEQPHAQHGQHAQHAQHGQLVHRRDRDSVSVIQRHTHTYSHPPPGHEAFTSLVNAASAAPALPVPRREEPASPPVHHQPHLQHHQHQQHHQQHEQIRGPREFAMAQKYAQYSTDRRAPPRDSRERMVPIQERHYVIEQHNPHNPHGQHNQQQQQQQHHQHQQQQQQMMIDRHHLNHGQQNVSSSEERRSSSGNYNTTNKRQIHPMERKECRPTVSVTSVPIMSTVVSTPTSVCVSSGVGAGVGVSAGVGTGGASADRARPGDGTLTAASLINAIITHQINQSSDQRFPPKIIRENETSQQPELPRDLPRDMPRELPRELSRDMPRDGEREEPPGHTTSIKLGDLASNIIVRDFSSPNTTSLMHHNTNNRFAVSSADSYTSGGAGGGAAAGGGQAEEWRREAPKHAPYLEPVSPPDNHHSGRSSAGGGTGAGAGGRRYSAVGVGVGGGVLTAYDYVKTRIVEVMRSDSDERAKPLTFPTAYAYPYSALNVATPTAPPPAQASAQLDPPAVAVSVGGGQPEPAPLMSAQYEPLSDED</sequence>
<feature type="region of interest" description="Disordered" evidence="9">
    <location>
        <begin position="1"/>
        <end position="57"/>
    </location>
</feature>
<keyword evidence="3" id="KW-0479">Metal-binding</keyword>
<feature type="region of interest" description="Disordered" evidence="9">
    <location>
        <begin position="1542"/>
        <end position="1614"/>
    </location>
</feature>
<evidence type="ECO:0000256" key="9">
    <source>
        <dbReference type="SAM" id="MobiDB-lite"/>
    </source>
</evidence>
<feature type="compositionally biased region" description="Basic and acidic residues" evidence="9">
    <location>
        <begin position="1706"/>
        <end position="1736"/>
    </location>
</feature>
<dbReference type="InterPro" id="IPR001005">
    <property type="entry name" value="SANT/Myb"/>
</dbReference>
<dbReference type="EMBL" id="AGBW02007651">
    <property type="protein sequence ID" value="OWR55086.1"/>
    <property type="molecule type" value="Genomic_DNA"/>
</dbReference>
<feature type="compositionally biased region" description="Low complexity" evidence="9">
    <location>
        <begin position="1095"/>
        <end position="1124"/>
    </location>
</feature>
<feature type="region of interest" description="Disordered" evidence="9">
    <location>
        <begin position="1696"/>
        <end position="1746"/>
    </location>
</feature>
<dbReference type="FunFam" id="1.10.10.60:FF:000012">
    <property type="entry name" value="Metastasis-associated 1 family, member 3"/>
    <property type="match status" value="1"/>
</dbReference>
<gene>
    <name evidence="12" type="ORF">KGM_206842</name>
</gene>
<feature type="compositionally biased region" description="Pro residues" evidence="9">
    <location>
        <begin position="666"/>
        <end position="682"/>
    </location>
</feature>
<keyword evidence="4" id="KW-0863">Zinc-finger</keyword>
<evidence type="ECO:0000256" key="5">
    <source>
        <dbReference type="ARBA" id="ARBA00022833"/>
    </source>
</evidence>
<feature type="region of interest" description="Disordered" evidence="9">
    <location>
        <begin position="1025"/>
        <end position="1124"/>
    </location>
</feature>
<dbReference type="Proteomes" id="UP000007151">
    <property type="component" value="Unassembled WGS sequence"/>
</dbReference>
<feature type="region of interest" description="Disordered" evidence="9">
    <location>
        <begin position="662"/>
        <end position="697"/>
    </location>
</feature>
<evidence type="ECO:0000256" key="1">
    <source>
        <dbReference type="ARBA" id="ARBA00004123"/>
    </source>
</evidence>
<name>A0A212FMV8_DANPL</name>
<protein>
    <submittedName>
        <fullName evidence="12">Uncharacterized protein</fullName>
    </submittedName>
</protein>
<dbReference type="Gene3D" id="1.20.5.430">
    <property type="match status" value="1"/>
</dbReference>
<evidence type="ECO:0000259" key="10">
    <source>
        <dbReference type="PROSITE" id="PS51293"/>
    </source>
</evidence>
<feature type="region of interest" description="Disordered" evidence="9">
    <location>
        <begin position="1895"/>
        <end position="1938"/>
    </location>
</feature>
<feature type="compositionally biased region" description="Polar residues" evidence="9">
    <location>
        <begin position="822"/>
        <end position="833"/>
    </location>
</feature>
<dbReference type="eggNOG" id="KOG1878">
    <property type="taxonomic scope" value="Eukaryota"/>
</dbReference>
<accession>A0A212FMV8</accession>
<dbReference type="InterPro" id="IPR017884">
    <property type="entry name" value="SANT_dom"/>
</dbReference>
<dbReference type="InterPro" id="IPR031557">
    <property type="entry name" value="N-CoR_GPS2_interact"/>
</dbReference>
<feature type="region of interest" description="Disordered" evidence="9">
    <location>
        <begin position="816"/>
        <end position="844"/>
    </location>
</feature>
<reference evidence="12 13" key="1">
    <citation type="journal article" date="2011" name="Cell">
        <title>The monarch butterfly genome yields insights into long-distance migration.</title>
        <authorList>
            <person name="Zhan S."/>
            <person name="Merlin C."/>
            <person name="Boore J.L."/>
            <person name="Reppert S.M."/>
        </authorList>
    </citation>
    <scope>NUCLEOTIDE SEQUENCE [LARGE SCALE GENOMIC DNA]</scope>
    <source>
        <strain evidence="12">F-2</strain>
    </source>
</reference>
<evidence type="ECO:0000256" key="3">
    <source>
        <dbReference type="ARBA" id="ARBA00022723"/>
    </source>
</evidence>
<feature type="region of interest" description="Disordered" evidence="9">
    <location>
        <begin position="742"/>
        <end position="781"/>
    </location>
</feature>
<dbReference type="GO" id="GO:0003677">
    <property type="term" value="F:DNA binding"/>
    <property type="evidence" value="ECO:0007669"/>
    <property type="project" value="UniProtKB-KW"/>
</dbReference>
<feature type="domain" description="SANT" evidence="10">
    <location>
        <begin position="509"/>
        <end position="560"/>
    </location>
</feature>
<dbReference type="Pfam" id="PF00249">
    <property type="entry name" value="Myb_DNA-binding"/>
    <property type="match status" value="1"/>
</dbReference>
<comment type="caution">
    <text evidence="12">The sequence shown here is derived from an EMBL/GenBank/DDBJ whole genome shotgun (WGS) entry which is preliminary data.</text>
</comment>
<evidence type="ECO:0000259" key="11">
    <source>
        <dbReference type="PROSITE" id="PS51294"/>
    </source>
</evidence>
<dbReference type="Pfam" id="PF15784">
    <property type="entry name" value="GPS2_interact"/>
    <property type="match status" value="1"/>
</dbReference>
<feature type="compositionally biased region" description="Basic residues" evidence="9">
    <location>
        <begin position="566"/>
        <end position="576"/>
    </location>
</feature>
<dbReference type="PROSITE" id="PS51293">
    <property type="entry name" value="SANT"/>
    <property type="match status" value="1"/>
</dbReference>
<feature type="compositionally biased region" description="Polar residues" evidence="9">
    <location>
        <begin position="1281"/>
        <end position="1297"/>
    </location>
</feature>
<dbReference type="STRING" id="278856.A0A212FMV8"/>
<feature type="compositionally biased region" description="Low complexity" evidence="9">
    <location>
        <begin position="1544"/>
        <end position="1569"/>
    </location>
</feature>
<keyword evidence="5" id="KW-0862">Zinc</keyword>
<dbReference type="PANTHER" id="PTHR13992:SF39">
    <property type="entry name" value="SMRTER, ISOFORM G"/>
    <property type="match status" value="1"/>
</dbReference>
<evidence type="ECO:0000256" key="6">
    <source>
        <dbReference type="ARBA" id="ARBA00023054"/>
    </source>
</evidence>
<dbReference type="GO" id="GO:0008270">
    <property type="term" value="F:zinc ion binding"/>
    <property type="evidence" value="ECO:0007669"/>
    <property type="project" value="UniProtKB-KW"/>
</dbReference>
<dbReference type="Gene3D" id="1.10.10.60">
    <property type="entry name" value="Homeodomain-like"/>
    <property type="match status" value="2"/>
</dbReference>
<feature type="domain" description="HTH myb-type" evidence="11">
    <location>
        <begin position="975"/>
        <end position="1019"/>
    </location>
</feature>
<feature type="compositionally biased region" description="Basic residues" evidence="9">
    <location>
        <begin position="1480"/>
        <end position="1493"/>
    </location>
</feature>
<dbReference type="KEGG" id="dpl:KGM_206842"/>
<dbReference type="InterPro" id="IPR017930">
    <property type="entry name" value="Myb_dom"/>
</dbReference>
<keyword evidence="13" id="KW-1185">Reference proteome</keyword>
<proteinExistence type="inferred from homology"/>
<comment type="similarity">
    <text evidence="2">Belongs to the N-CoR nuclear receptor corepressors family.</text>
</comment>
<dbReference type="GO" id="GO:0000785">
    <property type="term" value="C:chromatin"/>
    <property type="evidence" value="ECO:0007669"/>
    <property type="project" value="TreeGrafter"/>
</dbReference>
<dbReference type="InParanoid" id="A0A212FMV8"/>
<feature type="compositionally biased region" description="Gly residues" evidence="9">
    <location>
        <begin position="1826"/>
        <end position="1836"/>
    </location>
</feature>
<evidence type="ECO:0000256" key="2">
    <source>
        <dbReference type="ARBA" id="ARBA00010097"/>
    </source>
</evidence>
<feature type="compositionally biased region" description="Polar residues" evidence="9">
    <location>
        <begin position="1025"/>
        <end position="1050"/>
    </location>
</feature>
<evidence type="ECO:0000256" key="7">
    <source>
        <dbReference type="ARBA" id="ARBA00023125"/>
    </source>
</evidence>
<feature type="compositionally biased region" description="Low complexity" evidence="9">
    <location>
        <begin position="1409"/>
        <end position="1422"/>
    </location>
</feature>
<feature type="region of interest" description="Disordered" evidence="9">
    <location>
        <begin position="1782"/>
        <end position="1836"/>
    </location>
</feature>
<keyword evidence="6" id="KW-0175">Coiled coil</keyword>
<dbReference type="SUPFAM" id="SSF46689">
    <property type="entry name" value="Homeodomain-like"/>
    <property type="match status" value="1"/>
</dbReference>
<dbReference type="GO" id="GO:0006357">
    <property type="term" value="P:regulation of transcription by RNA polymerase II"/>
    <property type="evidence" value="ECO:0007669"/>
    <property type="project" value="TreeGrafter"/>
</dbReference>
<dbReference type="SMART" id="SM00717">
    <property type="entry name" value="SANT"/>
    <property type="match status" value="2"/>
</dbReference>
<feature type="compositionally biased region" description="Gly residues" evidence="9">
    <location>
        <begin position="1784"/>
        <end position="1796"/>
    </location>
</feature>
<keyword evidence="8" id="KW-0539">Nucleus</keyword>
<organism evidence="12 13">
    <name type="scientific">Danaus plexippus plexippus</name>
    <dbReference type="NCBI Taxonomy" id="278856"/>
    <lineage>
        <taxon>Eukaryota</taxon>
        <taxon>Metazoa</taxon>
        <taxon>Ecdysozoa</taxon>
        <taxon>Arthropoda</taxon>
        <taxon>Hexapoda</taxon>
        <taxon>Insecta</taxon>
        <taxon>Pterygota</taxon>
        <taxon>Neoptera</taxon>
        <taxon>Endopterygota</taxon>
        <taxon>Lepidoptera</taxon>
        <taxon>Glossata</taxon>
        <taxon>Ditrysia</taxon>
        <taxon>Papilionoidea</taxon>
        <taxon>Nymphalidae</taxon>
        <taxon>Danainae</taxon>
        <taxon>Danaini</taxon>
        <taxon>Danaina</taxon>
        <taxon>Danaus</taxon>
        <taxon>Danaus</taxon>
    </lineage>
</organism>
<feature type="region of interest" description="Disordered" evidence="9">
    <location>
        <begin position="566"/>
        <end position="604"/>
    </location>
</feature>
<evidence type="ECO:0000256" key="4">
    <source>
        <dbReference type="ARBA" id="ARBA00022771"/>
    </source>
</evidence>
<feature type="region of interest" description="Disordered" evidence="9">
    <location>
        <begin position="289"/>
        <end position="313"/>
    </location>
</feature>
<evidence type="ECO:0000313" key="12">
    <source>
        <dbReference type="EMBL" id="OWR55086.1"/>
    </source>
</evidence>
<evidence type="ECO:0000313" key="13">
    <source>
        <dbReference type="Proteomes" id="UP000007151"/>
    </source>
</evidence>
<dbReference type="GO" id="GO:0032991">
    <property type="term" value="C:protein-containing complex"/>
    <property type="evidence" value="ECO:0007669"/>
    <property type="project" value="UniProtKB-ARBA"/>
</dbReference>
<comment type="subcellular location">
    <subcellularLocation>
        <location evidence="1">Nucleus</location>
    </subcellularLocation>
</comment>
<dbReference type="PROSITE" id="PS51294">
    <property type="entry name" value="HTH_MYB"/>
    <property type="match status" value="1"/>
</dbReference>
<feature type="region of interest" description="Disordered" evidence="9">
    <location>
        <begin position="1395"/>
        <end position="1430"/>
    </location>
</feature>
<dbReference type="InterPro" id="IPR009057">
    <property type="entry name" value="Homeodomain-like_sf"/>
</dbReference>
<dbReference type="PANTHER" id="PTHR13992">
    <property type="entry name" value="NUCLEAR RECEPTOR CO-REPRESSOR RELATED NCOR"/>
    <property type="match status" value="1"/>
</dbReference>
<keyword evidence="7" id="KW-0238">DNA-binding</keyword>
<feature type="compositionally biased region" description="Polar residues" evidence="9">
    <location>
        <begin position="40"/>
        <end position="57"/>
    </location>
</feature>
<feature type="region of interest" description="Disordered" evidence="9">
    <location>
        <begin position="1233"/>
        <end position="1333"/>
    </location>
</feature>
<feature type="compositionally biased region" description="Polar residues" evidence="9">
    <location>
        <begin position="1362"/>
        <end position="1373"/>
    </location>
</feature>
<feature type="compositionally biased region" description="Low complexity" evidence="9">
    <location>
        <begin position="1902"/>
        <end position="1911"/>
    </location>
</feature>
<dbReference type="GO" id="GO:0005654">
    <property type="term" value="C:nucleoplasm"/>
    <property type="evidence" value="ECO:0007669"/>
    <property type="project" value="UniProtKB-ARBA"/>
</dbReference>
<dbReference type="InterPro" id="IPR051571">
    <property type="entry name" value="N-CoR_corepressor"/>
</dbReference>